<sequence>MTFDGIPAHPLLVHAVVVLLPLTALALVLHTLWPAARRRLGIVTPLAALAVLVLVPVTTRAGEDLARSLGAEQSPLVERHEQLAGQILPWAVALFVVAAAQWWWGGPGRDVLVGADGSASVVRRTLGVALMVAALVVAVGATVVLVRAGDAGARATWGG</sequence>
<reference evidence="2 3" key="1">
    <citation type="submission" date="2024-07" db="EMBL/GenBank/DDBJ databases">
        <authorList>
            <person name="Lee S."/>
            <person name="Kang M."/>
        </authorList>
    </citation>
    <scope>NUCLEOTIDE SEQUENCE [LARGE SCALE GENOMIC DNA]</scope>
    <source>
        <strain evidence="2 3">DS6</strain>
    </source>
</reference>
<dbReference type="EMBL" id="JBFPJR010000005">
    <property type="protein sequence ID" value="MEX0426832.1"/>
    <property type="molecule type" value="Genomic_DNA"/>
</dbReference>
<accession>A0ABV3SV63</accession>
<feature type="transmembrane region" description="Helical" evidence="1">
    <location>
        <begin position="12"/>
        <end position="36"/>
    </location>
</feature>
<evidence type="ECO:0000313" key="2">
    <source>
        <dbReference type="EMBL" id="MEX0426832.1"/>
    </source>
</evidence>
<keyword evidence="3" id="KW-1185">Reference proteome</keyword>
<gene>
    <name evidence="2" type="ORF">AB3X52_04295</name>
</gene>
<keyword evidence="1" id="KW-1133">Transmembrane helix</keyword>
<dbReference type="RefSeq" id="WP_367991632.1">
    <property type="nucleotide sequence ID" value="NZ_JBFPJR010000005.1"/>
</dbReference>
<organism evidence="2 3">
    <name type="scientific">Nocardioides eburneus</name>
    <dbReference type="NCBI Taxonomy" id="3231482"/>
    <lineage>
        <taxon>Bacteria</taxon>
        <taxon>Bacillati</taxon>
        <taxon>Actinomycetota</taxon>
        <taxon>Actinomycetes</taxon>
        <taxon>Propionibacteriales</taxon>
        <taxon>Nocardioidaceae</taxon>
        <taxon>Nocardioides</taxon>
    </lineage>
</organism>
<feature type="transmembrane region" description="Helical" evidence="1">
    <location>
        <begin position="42"/>
        <end position="62"/>
    </location>
</feature>
<dbReference type="Proteomes" id="UP001556631">
    <property type="component" value="Unassembled WGS sequence"/>
</dbReference>
<evidence type="ECO:0000256" key="1">
    <source>
        <dbReference type="SAM" id="Phobius"/>
    </source>
</evidence>
<protein>
    <submittedName>
        <fullName evidence="2">Uncharacterized protein</fullName>
    </submittedName>
</protein>
<keyword evidence="1" id="KW-0812">Transmembrane</keyword>
<name>A0ABV3SV63_9ACTN</name>
<feature type="transmembrane region" description="Helical" evidence="1">
    <location>
        <begin position="83"/>
        <end position="104"/>
    </location>
</feature>
<evidence type="ECO:0000313" key="3">
    <source>
        <dbReference type="Proteomes" id="UP001556631"/>
    </source>
</evidence>
<feature type="transmembrane region" description="Helical" evidence="1">
    <location>
        <begin position="124"/>
        <end position="146"/>
    </location>
</feature>
<keyword evidence="1" id="KW-0472">Membrane</keyword>
<proteinExistence type="predicted"/>
<comment type="caution">
    <text evidence="2">The sequence shown here is derived from an EMBL/GenBank/DDBJ whole genome shotgun (WGS) entry which is preliminary data.</text>
</comment>